<evidence type="ECO:0000256" key="4">
    <source>
        <dbReference type="ARBA" id="ARBA00022837"/>
    </source>
</evidence>
<dbReference type="RefSeq" id="XP_002484307.1">
    <property type="nucleotide sequence ID" value="XM_002484262.1"/>
</dbReference>
<organism evidence="6 7">
    <name type="scientific">Talaromyces stipitatus (strain ATCC 10500 / CBS 375.48 / QM 6759 / NRRL 1006)</name>
    <name type="common">Penicillium stipitatum</name>
    <dbReference type="NCBI Taxonomy" id="441959"/>
    <lineage>
        <taxon>Eukaryota</taxon>
        <taxon>Fungi</taxon>
        <taxon>Dikarya</taxon>
        <taxon>Ascomycota</taxon>
        <taxon>Pezizomycotina</taxon>
        <taxon>Eurotiomycetes</taxon>
        <taxon>Eurotiomycetidae</taxon>
        <taxon>Eurotiales</taxon>
        <taxon>Trichocomaceae</taxon>
        <taxon>Talaromyces</taxon>
        <taxon>Talaromyces sect. Talaromyces</taxon>
    </lineage>
</organism>
<dbReference type="SMART" id="SM00054">
    <property type="entry name" value="EFh"/>
    <property type="match status" value="3"/>
</dbReference>
<dbReference type="Gene3D" id="1.10.238.10">
    <property type="entry name" value="EF-hand"/>
    <property type="match status" value="3"/>
</dbReference>
<dbReference type="InterPro" id="IPR050230">
    <property type="entry name" value="CALM/Myosin/TropC-like"/>
</dbReference>
<gene>
    <name evidence="6" type="ORF">TSTA_021340</name>
</gene>
<dbReference type="InterPro" id="IPR002048">
    <property type="entry name" value="EF_hand_dom"/>
</dbReference>
<dbReference type="PhylomeDB" id="B8MH95"/>
<keyword evidence="4" id="KW-0106">Calcium</keyword>
<dbReference type="SUPFAM" id="SSF47473">
    <property type="entry name" value="EF-hand"/>
    <property type="match status" value="1"/>
</dbReference>
<evidence type="ECO:0000256" key="3">
    <source>
        <dbReference type="ARBA" id="ARBA00022737"/>
    </source>
</evidence>
<reference evidence="7" key="1">
    <citation type="journal article" date="2015" name="Genome Announc.">
        <title>Genome sequence of the AIDS-associated pathogen Penicillium marneffei (ATCC18224) and its near taxonomic relative Talaromyces stipitatus (ATCC10500).</title>
        <authorList>
            <person name="Nierman W.C."/>
            <person name="Fedorova-Abrams N.D."/>
            <person name="Andrianopoulos A."/>
        </authorList>
    </citation>
    <scope>NUCLEOTIDE SEQUENCE [LARGE SCALE GENOMIC DNA]</scope>
    <source>
        <strain evidence="7">ATCC 10500 / CBS 375.48 / QM 6759 / NRRL 1006</strain>
    </source>
</reference>
<keyword evidence="3" id="KW-0677">Repeat</keyword>
<dbReference type="GeneID" id="8109391"/>
<proteinExistence type="predicted"/>
<protein>
    <recommendedName>
        <fullName evidence="1">Calmodulin</fullName>
    </recommendedName>
</protein>
<dbReference type="Pfam" id="PF13833">
    <property type="entry name" value="EF-hand_8"/>
    <property type="match status" value="1"/>
</dbReference>
<dbReference type="FunFam" id="1.10.238.10:FF:000100">
    <property type="entry name" value="Calmodulin 1"/>
    <property type="match status" value="1"/>
</dbReference>
<dbReference type="PROSITE" id="PS50222">
    <property type="entry name" value="EF_HAND_2"/>
    <property type="match status" value="3"/>
</dbReference>
<dbReference type="VEuPathDB" id="FungiDB:TSTA_021340"/>
<dbReference type="OrthoDB" id="26525at2759"/>
<sequence length="136" mass="15376">MEMVRRVNPPTLGEITAEELRDVMRSLGQNPTESELQDIVNELDVDHTGTIDFDEFLTMMVHKGKATDEEAELRAAFDVFDQDGSGTISADEMRRVMKSIGENLTDAEIDEMIREADTDGNGTIDYEEFVRLMNQN</sequence>
<keyword evidence="2" id="KW-0479">Metal-binding</keyword>
<dbReference type="CDD" id="cd00051">
    <property type="entry name" value="EFh"/>
    <property type="match status" value="1"/>
</dbReference>
<feature type="domain" description="EF-hand" evidence="5">
    <location>
        <begin position="104"/>
        <end position="136"/>
    </location>
</feature>
<dbReference type="PROSITE" id="PS00018">
    <property type="entry name" value="EF_HAND_1"/>
    <property type="match status" value="3"/>
</dbReference>
<feature type="domain" description="EF-hand" evidence="5">
    <location>
        <begin position="31"/>
        <end position="66"/>
    </location>
</feature>
<dbReference type="PANTHER" id="PTHR23048">
    <property type="entry name" value="MYOSIN LIGHT CHAIN 1, 3"/>
    <property type="match status" value="1"/>
</dbReference>
<dbReference type="FunFam" id="1.10.238.10:FF:000181">
    <property type="entry name" value="CALML5 isoform 1"/>
    <property type="match status" value="1"/>
</dbReference>
<dbReference type="GO" id="GO:0016460">
    <property type="term" value="C:myosin II complex"/>
    <property type="evidence" value="ECO:0007669"/>
    <property type="project" value="TreeGrafter"/>
</dbReference>
<evidence type="ECO:0000313" key="6">
    <source>
        <dbReference type="EMBL" id="EED17073.1"/>
    </source>
</evidence>
<evidence type="ECO:0000259" key="5">
    <source>
        <dbReference type="PROSITE" id="PS50222"/>
    </source>
</evidence>
<evidence type="ECO:0000256" key="1">
    <source>
        <dbReference type="ARBA" id="ARBA00020786"/>
    </source>
</evidence>
<dbReference type="Pfam" id="PF13499">
    <property type="entry name" value="EF-hand_7"/>
    <property type="match status" value="1"/>
</dbReference>
<accession>B8MH95</accession>
<dbReference type="InterPro" id="IPR018247">
    <property type="entry name" value="EF_Hand_1_Ca_BS"/>
</dbReference>
<dbReference type="PANTHER" id="PTHR23048:SF0">
    <property type="entry name" value="CALMODULIN LIKE 3"/>
    <property type="match status" value="1"/>
</dbReference>
<dbReference type="InterPro" id="IPR011992">
    <property type="entry name" value="EF-hand-dom_pair"/>
</dbReference>
<keyword evidence="7" id="KW-1185">Reference proteome</keyword>
<evidence type="ECO:0000313" key="7">
    <source>
        <dbReference type="Proteomes" id="UP000001745"/>
    </source>
</evidence>
<dbReference type="Proteomes" id="UP000001745">
    <property type="component" value="Unassembled WGS sequence"/>
</dbReference>
<dbReference type="EMBL" id="EQ962656">
    <property type="protein sequence ID" value="EED17073.1"/>
    <property type="molecule type" value="Genomic_DNA"/>
</dbReference>
<name>B8MH95_TALSN</name>
<feature type="domain" description="EF-hand" evidence="5">
    <location>
        <begin position="68"/>
        <end position="103"/>
    </location>
</feature>
<dbReference type="AlphaFoldDB" id="B8MH95"/>
<evidence type="ECO:0000256" key="2">
    <source>
        <dbReference type="ARBA" id="ARBA00022723"/>
    </source>
</evidence>
<dbReference type="GO" id="GO:0005509">
    <property type="term" value="F:calcium ion binding"/>
    <property type="evidence" value="ECO:0007669"/>
    <property type="project" value="InterPro"/>
</dbReference>